<feature type="domain" description="DUF2510" evidence="2">
    <location>
        <begin position="8"/>
        <end position="38"/>
    </location>
</feature>
<evidence type="ECO:0000313" key="4">
    <source>
        <dbReference type="Proteomes" id="UP001596306"/>
    </source>
</evidence>
<organism evidence="3 4">
    <name type="scientific">Luethyella okanaganae</name>
    <dbReference type="NCBI Taxonomy" id="69372"/>
    <lineage>
        <taxon>Bacteria</taxon>
        <taxon>Bacillati</taxon>
        <taxon>Actinomycetota</taxon>
        <taxon>Actinomycetes</taxon>
        <taxon>Micrococcales</taxon>
        <taxon>Microbacteriaceae</taxon>
        <taxon>Luethyella</taxon>
    </lineage>
</organism>
<keyword evidence="1" id="KW-1133">Transmembrane helix</keyword>
<feature type="transmembrane region" description="Helical" evidence="1">
    <location>
        <begin position="51"/>
        <end position="75"/>
    </location>
</feature>
<dbReference type="EMBL" id="JBHSTP010000003">
    <property type="protein sequence ID" value="MFC6356748.1"/>
    <property type="molecule type" value="Genomic_DNA"/>
</dbReference>
<sequence length="154" mass="16121">MTSTSPPAGWYPDPETPGQNRWWDGAAWSPAQPAQGPAAVGNPIANRARIIGWWAIGVGSVFWIIPMPLTLIPVVEVQTVAVLMSWAGFLPVLTLTVLAIVSGAIGLSRARAFGGLGRRDARFGLWAGIGTLTAPVVMAVFVMIAVGITFAISG</sequence>
<gene>
    <name evidence="3" type="ORF">ACFQB0_11580</name>
</gene>
<evidence type="ECO:0000313" key="3">
    <source>
        <dbReference type="EMBL" id="MFC6356748.1"/>
    </source>
</evidence>
<keyword evidence="1" id="KW-0812">Transmembrane</keyword>
<dbReference type="InterPro" id="IPR018929">
    <property type="entry name" value="DUF2510"/>
</dbReference>
<evidence type="ECO:0000256" key="1">
    <source>
        <dbReference type="SAM" id="Phobius"/>
    </source>
</evidence>
<keyword evidence="1" id="KW-0472">Membrane</keyword>
<protein>
    <submittedName>
        <fullName evidence="3">DUF2510 domain-containing protein</fullName>
    </submittedName>
</protein>
<dbReference type="RefSeq" id="WP_386731694.1">
    <property type="nucleotide sequence ID" value="NZ_JBHSTP010000003.1"/>
</dbReference>
<accession>A0ABW1VG28</accession>
<reference evidence="4" key="1">
    <citation type="journal article" date="2019" name="Int. J. Syst. Evol. Microbiol.">
        <title>The Global Catalogue of Microorganisms (GCM) 10K type strain sequencing project: providing services to taxonomists for standard genome sequencing and annotation.</title>
        <authorList>
            <consortium name="The Broad Institute Genomics Platform"/>
            <consortium name="The Broad Institute Genome Sequencing Center for Infectious Disease"/>
            <person name="Wu L."/>
            <person name="Ma J."/>
        </authorList>
    </citation>
    <scope>NUCLEOTIDE SEQUENCE [LARGE SCALE GENOMIC DNA]</scope>
    <source>
        <strain evidence="4">CCUG 43304</strain>
    </source>
</reference>
<dbReference type="Proteomes" id="UP001596306">
    <property type="component" value="Unassembled WGS sequence"/>
</dbReference>
<keyword evidence="4" id="KW-1185">Reference proteome</keyword>
<proteinExistence type="predicted"/>
<comment type="caution">
    <text evidence="3">The sequence shown here is derived from an EMBL/GenBank/DDBJ whole genome shotgun (WGS) entry which is preliminary data.</text>
</comment>
<name>A0ABW1VG28_9MICO</name>
<feature type="transmembrane region" description="Helical" evidence="1">
    <location>
        <begin position="81"/>
        <end position="105"/>
    </location>
</feature>
<dbReference type="Pfam" id="PF10708">
    <property type="entry name" value="DUF2510"/>
    <property type="match status" value="1"/>
</dbReference>
<feature type="transmembrane region" description="Helical" evidence="1">
    <location>
        <begin position="125"/>
        <end position="152"/>
    </location>
</feature>
<evidence type="ECO:0000259" key="2">
    <source>
        <dbReference type="Pfam" id="PF10708"/>
    </source>
</evidence>